<organism evidence="1 2">
    <name type="scientific">Batillaria attramentaria</name>
    <dbReference type="NCBI Taxonomy" id="370345"/>
    <lineage>
        <taxon>Eukaryota</taxon>
        <taxon>Metazoa</taxon>
        <taxon>Spiralia</taxon>
        <taxon>Lophotrochozoa</taxon>
        <taxon>Mollusca</taxon>
        <taxon>Gastropoda</taxon>
        <taxon>Caenogastropoda</taxon>
        <taxon>Sorbeoconcha</taxon>
        <taxon>Cerithioidea</taxon>
        <taxon>Batillariidae</taxon>
        <taxon>Batillaria</taxon>
    </lineage>
</organism>
<comment type="caution">
    <text evidence="1">The sequence shown here is derived from an EMBL/GenBank/DDBJ whole genome shotgun (WGS) entry which is preliminary data.</text>
</comment>
<evidence type="ECO:0000313" key="2">
    <source>
        <dbReference type="Proteomes" id="UP001519460"/>
    </source>
</evidence>
<accession>A0ABD0L0Z7</accession>
<dbReference type="AlphaFoldDB" id="A0ABD0L0Z7"/>
<proteinExistence type="predicted"/>
<name>A0ABD0L0Z7_9CAEN</name>
<reference evidence="1 2" key="1">
    <citation type="journal article" date="2023" name="Sci. Data">
        <title>Genome assembly of the Korean intertidal mud-creeper Batillaria attramentaria.</title>
        <authorList>
            <person name="Patra A.K."/>
            <person name="Ho P.T."/>
            <person name="Jun S."/>
            <person name="Lee S.J."/>
            <person name="Kim Y."/>
            <person name="Won Y.J."/>
        </authorList>
    </citation>
    <scope>NUCLEOTIDE SEQUENCE [LARGE SCALE GENOMIC DNA]</scope>
    <source>
        <strain evidence="1">Wonlab-2016</strain>
    </source>
</reference>
<gene>
    <name evidence="1" type="ORF">BaRGS_00015530</name>
</gene>
<keyword evidence="2" id="KW-1185">Reference proteome</keyword>
<feature type="non-terminal residue" evidence="1">
    <location>
        <position position="53"/>
    </location>
</feature>
<protein>
    <submittedName>
        <fullName evidence="1">Uncharacterized protein</fullName>
    </submittedName>
</protein>
<dbReference type="EMBL" id="JACVVK020000095">
    <property type="protein sequence ID" value="KAK7493193.1"/>
    <property type="molecule type" value="Genomic_DNA"/>
</dbReference>
<sequence>MTEDCPRLLRRFLVISVLTSARVLLRQIRLKWSSSSDSTSKAIQVPLLRSSLR</sequence>
<evidence type="ECO:0000313" key="1">
    <source>
        <dbReference type="EMBL" id="KAK7493193.1"/>
    </source>
</evidence>
<dbReference type="Proteomes" id="UP001519460">
    <property type="component" value="Unassembled WGS sequence"/>
</dbReference>